<protein>
    <submittedName>
        <fullName evidence="1">Uncharacterized protein</fullName>
    </submittedName>
</protein>
<organism evidence="1 2">
    <name type="scientific">Mumia flava</name>
    <dbReference type="NCBI Taxonomy" id="1348852"/>
    <lineage>
        <taxon>Bacteria</taxon>
        <taxon>Bacillati</taxon>
        <taxon>Actinomycetota</taxon>
        <taxon>Actinomycetes</taxon>
        <taxon>Propionibacteriales</taxon>
        <taxon>Nocardioidaceae</taxon>
        <taxon>Mumia</taxon>
    </lineage>
</organism>
<dbReference type="OrthoDB" id="5175769at2"/>
<evidence type="ECO:0000313" key="2">
    <source>
        <dbReference type="Proteomes" id="UP000230842"/>
    </source>
</evidence>
<dbReference type="EMBL" id="PGEZ01000002">
    <property type="protein sequence ID" value="PJJ54393.1"/>
    <property type="molecule type" value="Genomic_DNA"/>
</dbReference>
<sequence>MTAPRPTIEVASTPGGWLAPWPSVAELADALPAGSWTLVGGLMTQLHAIHRGVGVVRPTNDVDIVLHIETGRGVPNAVARALEDRGYRFRPNIDPRKNTAHRFVRGTTAVDVVAGADEDQVDVLIADHPAPRVVEKLRGHEMIRIEGGTQALRRTVNARVEIVPGSMSTLSVPRPFAALILKAAAYTSDSRDRQRHLFDAAALLACIDDPFAERRGFSGSDRRRIATLVAHLEAAHPAWRALPEDHRTQAQLTLEILARADEEKRHPRATQRS</sequence>
<accession>A0A0B2BLK8</accession>
<proteinExistence type="predicted"/>
<comment type="caution">
    <text evidence="1">The sequence shown here is derived from an EMBL/GenBank/DDBJ whole genome shotgun (WGS) entry which is preliminary data.</text>
</comment>
<name>A0A0B2BLK8_9ACTN</name>
<reference evidence="1 2" key="1">
    <citation type="submission" date="2017-11" db="EMBL/GenBank/DDBJ databases">
        <title>Genomic Encyclopedia of Archaeal and Bacterial Type Strains, Phase II (KMG-II): From Individual Species to Whole Genera.</title>
        <authorList>
            <person name="Goeker M."/>
        </authorList>
    </citation>
    <scope>NUCLEOTIDE SEQUENCE [LARGE SCALE GENOMIC DNA]</scope>
    <source>
        <strain evidence="1 2">DSM 27763</strain>
    </source>
</reference>
<gene>
    <name evidence="1" type="ORF">CLV56_3903</name>
</gene>
<evidence type="ECO:0000313" key="1">
    <source>
        <dbReference type="EMBL" id="PJJ54393.1"/>
    </source>
</evidence>
<dbReference type="Proteomes" id="UP000230842">
    <property type="component" value="Unassembled WGS sequence"/>
</dbReference>
<dbReference type="AlphaFoldDB" id="A0A0B2BLK8"/>
<dbReference type="RefSeq" id="WP_039343638.1">
    <property type="nucleotide sequence ID" value="NZ_PGEZ01000002.1"/>
</dbReference>
<keyword evidence="2" id="KW-1185">Reference proteome</keyword>